<evidence type="ECO:0000256" key="4">
    <source>
        <dbReference type="ARBA" id="ARBA00022679"/>
    </source>
</evidence>
<evidence type="ECO:0000256" key="5">
    <source>
        <dbReference type="ARBA" id="ARBA00022683"/>
    </source>
</evidence>
<keyword evidence="2" id="KW-0597">Phosphoprotein</keyword>
<reference evidence="10" key="1">
    <citation type="journal article" date="2019" name="Int. J. Syst. Evol. Microbiol.">
        <title>The Global Catalogue of Microorganisms (GCM) 10K type strain sequencing project: providing services to taxonomists for standard genome sequencing and annotation.</title>
        <authorList>
            <consortium name="The Broad Institute Genomics Platform"/>
            <consortium name="The Broad Institute Genome Sequencing Center for Infectious Disease"/>
            <person name="Wu L."/>
            <person name="Ma J."/>
        </authorList>
    </citation>
    <scope>NUCLEOTIDE SEQUENCE [LARGE SCALE GENOMIC DNA]</scope>
    <source>
        <strain evidence="10">IBRC-M 10813</strain>
    </source>
</reference>
<keyword evidence="3 9" id="KW-0762">Sugar transport</keyword>
<evidence type="ECO:0000256" key="1">
    <source>
        <dbReference type="ARBA" id="ARBA00022448"/>
    </source>
</evidence>
<dbReference type="InterPro" id="IPR003501">
    <property type="entry name" value="PTS_EIIB_2/3"/>
</dbReference>
<feature type="modified residue" description="Phosphocysteine; by EIIA" evidence="7">
    <location>
        <position position="12"/>
    </location>
</feature>
<dbReference type="SUPFAM" id="SSF52794">
    <property type="entry name" value="PTS system IIB component-like"/>
    <property type="match status" value="1"/>
</dbReference>
<sequence length="105" mass="11807">MKERPLRLLILCSLGTSSFFLSRRIQACAFERGILLQIEPASVSAPRKKALDYDLVLLEPHVHHFQTELEKTITDIPIVPVDPRAFARMDGCAVLNQALKALYCS</sequence>
<keyword evidence="5" id="KW-0598">Phosphotransferase system</keyword>
<dbReference type="Proteomes" id="UP001595843">
    <property type="component" value="Unassembled WGS sequence"/>
</dbReference>
<dbReference type="EC" id="2.7.1.-" evidence="9"/>
<dbReference type="GO" id="GO:0016740">
    <property type="term" value="F:transferase activity"/>
    <property type="evidence" value="ECO:0007669"/>
    <property type="project" value="UniProtKB-KW"/>
</dbReference>
<dbReference type="InterPro" id="IPR013012">
    <property type="entry name" value="PTS_EIIB_3"/>
</dbReference>
<dbReference type="Gene3D" id="3.40.50.2300">
    <property type="match status" value="1"/>
</dbReference>
<evidence type="ECO:0000313" key="10">
    <source>
        <dbReference type="Proteomes" id="UP001595843"/>
    </source>
</evidence>
<evidence type="ECO:0000256" key="3">
    <source>
        <dbReference type="ARBA" id="ARBA00022597"/>
    </source>
</evidence>
<dbReference type="InterPro" id="IPR036095">
    <property type="entry name" value="PTS_EIIB-like_sf"/>
</dbReference>
<keyword evidence="1" id="KW-0813">Transport</keyword>
<proteinExistence type="predicted"/>
<accession>A0ABV8JF89</accession>
<evidence type="ECO:0000259" key="8">
    <source>
        <dbReference type="PROSITE" id="PS51100"/>
    </source>
</evidence>
<dbReference type="Pfam" id="PF02302">
    <property type="entry name" value="PTS_IIB"/>
    <property type="match status" value="1"/>
</dbReference>
<evidence type="ECO:0000256" key="7">
    <source>
        <dbReference type="PROSITE-ProRule" id="PRU00423"/>
    </source>
</evidence>
<keyword evidence="4 9" id="KW-0808">Transferase</keyword>
<dbReference type="RefSeq" id="WP_380705405.1">
    <property type="nucleotide sequence ID" value="NZ_JBHSAP010000015.1"/>
</dbReference>
<dbReference type="InterPro" id="IPR051819">
    <property type="entry name" value="PTS_sugar-specific_EIIB"/>
</dbReference>
<evidence type="ECO:0000256" key="2">
    <source>
        <dbReference type="ARBA" id="ARBA00022553"/>
    </source>
</evidence>
<dbReference type="EMBL" id="JBHSAP010000015">
    <property type="protein sequence ID" value="MFC4077597.1"/>
    <property type="molecule type" value="Genomic_DNA"/>
</dbReference>
<dbReference type="PANTHER" id="PTHR34581:SF2">
    <property type="entry name" value="PTS SYSTEM N,N'-DIACETYLCHITOBIOSE-SPECIFIC EIIB COMPONENT"/>
    <property type="match status" value="1"/>
</dbReference>
<protein>
    <submittedName>
        <fullName evidence="9">PTS sugar transporter subunit IIB</fullName>
        <ecNumber evidence="9">2.7.1.-</ecNumber>
    </submittedName>
</protein>
<evidence type="ECO:0000313" key="9">
    <source>
        <dbReference type="EMBL" id="MFC4077597.1"/>
    </source>
</evidence>
<organism evidence="9 10">
    <name type="scientific">Salinithrix halophila</name>
    <dbReference type="NCBI Taxonomy" id="1485204"/>
    <lineage>
        <taxon>Bacteria</taxon>
        <taxon>Bacillati</taxon>
        <taxon>Bacillota</taxon>
        <taxon>Bacilli</taxon>
        <taxon>Bacillales</taxon>
        <taxon>Thermoactinomycetaceae</taxon>
        <taxon>Salinithrix</taxon>
    </lineage>
</organism>
<gene>
    <name evidence="9" type="ORF">ACFOUO_12395</name>
</gene>
<keyword evidence="6" id="KW-0418">Kinase</keyword>
<dbReference type="PANTHER" id="PTHR34581">
    <property type="entry name" value="PTS SYSTEM N,N'-DIACETYLCHITOBIOSE-SPECIFIC EIIB COMPONENT"/>
    <property type="match status" value="1"/>
</dbReference>
<evidence type="ECO:0000256" key="6">
    <source>
        <dbReference type="ARBA" id="ARBA00022777"/>
    </source>
</evidence>
<feature type="domain" description="PTS EIIB type-3" evidence="8">
    <location>
        <begin position="5"/>
        <end position="105"/>
    </location>
</feature>
<comment type="caution">
    <text evidence="9">The sequence shown here is derived from an EMBL/GenBank/DDBJ whole genome shotgun (WGS) entry which is preliminary data.</text>
</comment>
<keyword evidence="10" id="KW-1185">Reference proteome</keyword>
<name>A0ABV8JF89_9BACL</name>
<dbReference type="PROSITE" id="PS51100">
    <property type="entry name" value="PTS_EIIB_TYPE_3"/>
    <property type="match status" value="1"/>
</dbReference>